<dbReference type="InterPro" id="IPR029058">
    <property type="entry name" value="AB_hydrolase_fold"/>
</dbReference>
<dbReference type="Gene3D" id="3.40.50.1820">
    <property type="entry name" value="alpha/beta hydrolase"/>
    <property type="match status" value="1"/>
</dbReference>
<dbReference type="PROSITE" id="PS00122">
    <property type="entry name" value="CARBOXYLESTERASE_B_1"/>
    <property type="match status" value="1"/>
</dbReference>
<dbReference type="EMBL" id="JACCEM010000008">
    <property type="protein sequence ID" value="NYT50653.1"/>
    <property type="molecule type" value="Genomic_DNA"/>
</dbReference>
<organism evidence="5 6">
    <name type="scientific">Parapusillimonas granuli</name>
    <dbReference type="NCBI Taxonomy" id="380911"/>
    <lineage>
        <taxon>Bacteria</taxon>
        <taxon>Pseudomonadati</taxon>
        <taxon>Pseudomonadota</taxon>
        <taxon>Betaproteobacteria</taxon>
        <taxon>Burkholderiales</taxon>
        <taxon>Alcaligenaceae</taxon>
        <taxon>Parapusillimonas</taxon>
    </lineage>
</organism>
<evidence type="ECO:0000313" key="6">
    <source>
        <dbReference type="Proteomes" id="UP000559809"/>
    </source>
</evidence>
<comment type="caution">
    <text evidence="5">The sequence shown here is derived from an EMBL/GenBank/DDBJ whole genome shotgun (WGS) entry which is preliminary data.</text>
</comment>
<dbReference type="Proteomes" id="UP000559809">
    <property type="component" value="Unassembled WGS sequence"/>
</dbReference>
<evidence type="ECO:0000256" key="3">
    <source>
        <dbReference type="RuleBase" id="RU361235"/>
    </source>
</evidence>
<dbReference type="GO" id="GO:0016787">
    <property type="term" value="F:hydrolase activity"/>
    <property type="evidence" value="ECO:0007669"/>
    <property type="project" value="UniProtKB-KW"/>
</dbReference>
<dbReference type="PANTHER" id="PTHR11559">
    <property type="entry name" value="CARBOXYLESTERASE"/>
    <property type="match status" value="1"/>
</dbReference>
<comment type="similarity">
    <text evidence="1 3">Belongs to the type-B carboxylesterase/lipase family.</text>
</comment>
<dbReference type="EC" id="3.1.1.-" evidence="3"/>
<keyword evidence="6" id="KW-1185">Reference proteome</keyword>
<sequence>MRQTLGMPARDGLDGPVVALRNGGLIQGRRSRTLRWFLGVPYAKPAAGAARFDAPQALDPDPGDEPFHALEFGTLPLQAARDRLAMLGGPDCLNLNIWTPADPPAGRSLPVMVWIPGGGFIRCNANDALYDGGNFAQGGAVFVSVNYRVGVDGFLHLAGAPANRGLLDIVCALRWIRRNIADFGGDPERITLFGESAGAGAIACLLGMPSAAGLFQRAILQSPSTATHSHDDARTARRAIASLAGHPADPAAFLAAPAEAHAMALARLAGDSELRRTFGFGAHQRFPLRPVVDGDCLPEPPARALMGSERLPASVLLGSNEEEARFYMVPSGEIRSTTMDDVRRFVRDAGLDPQAIDRCARRLSADRRTPGEILCALQSEHLYHAPARELAAALASRGVQVHEYSFAWRSPLFGGELGAAHGVELPFVFLNLDNDGAKGFIGPPRQSWRGLAGDMHGAWLGFVKSGDPGWPPITASGFRRFGA</sequence>
<protein>
    <recommendedName>
        <fullName evidence="3">Carboxylic ester hydrolase</fullName>
        <ecNumber evidence="3">3.1.1.-</ecNumber>
    </recommendedName>
</protein>
<dbReference type="Pfam" id="PF00135">
    <property type="entry name" value="COesterase"/>
    <property type="match status" value="1"/>
</dbReference>
<feature type="domain" description="Carboxylesterase type B" evidence="4">
    <location>
        <begin position="16"/>
        <end position="468"/>
    </location>
</feature>
<accession>A0A853G1A4</accession>
<evidence type="ECO:0000313" key="5">
    <source>
        <dbReference type="EMBL" id="NYT50653.1"/>
    </source>
</evidence>
<keyword evidence="2 3" id="KW-0378">Hydrolase</keyword>
<evidence type="ECO:0000259" key="4">
    <source>
        <dbReference type="Pfam" id="PF00135"/>
    </source>
</evidence>
<dbReference type="RefSeq" id="WP_180156817.1">
    <property type="nucleotide sequence ID" value="NZ_JACCEM010000008.1"/>
</dbReference>
<dbReference type="SUPFAM" id="SSF53474">
    <property type="entry name" value="alpha/beta-Hydrolases"/>
    <property type="match status" value="1"/>
</dbReference>
<gene>
    <name evidence="5" type="ORF">H0A72_15140</name>
</gene>
<dbReference type="AlphaFoldDB" id="A0A853G1A4"/>
<name>A0A853G1A4_9BURK</name>
<evidence type="ECO:0000256" key="1">
    <source>
        <dbReference type="ARBA" id="ARBA00005964"/>
    </source>
</evidence>
<reference evidence="5 6" key="1">
    <citation type="submission" date="2020-07" db="EMBL/GenBank/DDBJ databases">
        <title>Taxonomic revisions and descriptions of new bacterial species based on genomic comparisons in the high-G+C-content subgroup of the family Alcaligenaceae.</title>
        <authorList>
            <person name="Szabo A."/>
            <person name="Felfoldi T."/>
        </authorList>
    </citation>
    <scope>NUCLEOTIDE SEQUENCE [LARGE SCALE GENOMIC DNA]</scope>
    <source>
        <strain evidence="5 6">LMG 24012</strain>
    </source>
</reference>
<dbReference type="InterPro" id="IPR002018">
    <property type="entry name" value="CarbesteraseB"/>
</dbReference>
<dbReference type="InterPro" id="IPR019826">
    <property type="entry name" value="Carboxylesterase_B_AS"/>
</dbReference>
<proteinExistence type="inferred from homology"/>
<dbReference type="InterPro" id="IPR050309">
    <property type="entry name" value="Type-B_Carboxylest/Lipase"/>
</dbReference>
<evidence type="ECO:0000256" key="2">
    <source>
        <dbReference type="ARBA" id="ARBA00022801"/>
    </source>
</evidence>